<dbReference type="SUPFAM" id="SSF53474">
    <property type="entry name" value="alpha/beta-Hydrolases"/>
    <property type="match status" value="1"/>
</dbReference>
<evidence type="ECO:0000256" key="1">
    <source>
        <dbReference type="ARBA" id="ARBA00022801"/>
    </source>
</evidence>
<keyword evidence="4" id="KW-1185">Reference proteome</keyword>
<dbReference type="AlphaFoldDB" id="A0A5C6USP8"/>
<dbReference type="InterPro" id="IPR011042">
    <property type="entry name" value="6-blade_b-propeller_TolB-like"/>
</dbReference>
<feature type="domain" description="Peptidase S9 prolyl oligopeptidase catalytic" evidence="2">
    <location>
        <begin position="441"/>
        <end position="654"/>
    </location>
</feature>
<dbReference type="Gene3D" id="3.40.50.1820">
    <property type="entry name" value="alpha/beta hydrolase"/>
    <property type="match status" value="1"/>
</dbReference>
<name>A0A5C6USP8_9SPHN</name>
<dbReference type="EMBL" id="VOPY01000001">
    <property type="protein sequence ID" value="TXC73908.1"/>
    <property type="molecule type" value="Genomic_DNA"/>
</dbReference>
<dbReference type="InterPro" id="IPR029058">
    <property type="entry name" value="AB_hydrolase_fold"/>
</dbReference>
<dbReference type="OrthoDB" id="1094230at2"/>
<sequence>MKSLLLGASMLAGSVLLTGCTNMDQQTAPTMVAAPQPAAAVPLIERAALFGNPTKTSAQLSPDGKWLSWLAPRGDVLNIYVAPVGNPDAAKPMTNSTDRPIRGYGWSGDGKTLLYVQDKGGDENFLLYGIDVASGAERTLTPFEKTRAQLLGTSHKYKDAVLVGLNNRDPRWHDVYRLDLTTGTLTEVIRGDGYAGFLADDNLNLRLAMRPNAAGGVDYFRVVDGKVEDKPFGSTELADSLTTNPAGFTNDGKTLYWIDSRGRNTAALIAQDVASGDKHVIAQSDKADIAGAMGNPRTGVIDAYAINYLKPEWTAIDPAVGADLDWLDSQLEGEFGVSSRTEDDSLWIVGNDPVVEPASTYLFDRKAKTLTKLYTSRPELVGAPLVAKRPVVIKSRDGLDLVSYLSLPKAADPDGDGTANAPVPMVMVVHGGPWGRDGYGFSAAHQWLANRGYAVLSVNFRGSTGLGKDFISAGDLEWGRKMQDDLIDAMDWAVAQGVTTPDKVAIMGGSYGGYATLAGLTFTPEQFACGVDIVGPSNLETLLKTIPPYWTAMVEQFHQRMGDPRTEAGLAMLKDRSPLYKAGDIVRPLLIGQGANDPRVNQAESDQIVAAMKARGIPVTYVLFPDEGHGFAKPENNIAFNAVAENFLAKCLGGRAEPIGKTLSESSGKIVEGADFVPGLATSVAGGS</sequence>
<dbReference type="Gene3D" id="2.120.10.30">
    <property type="entry name" value="TolB, C-terminal domain"/>
    <property type="match status" value="1"/>
</dbReference>
<evidence type="ECO:0000313" key="4">
    <source>
        <dbReference type="Proteomes" id="UP000321129"/>
    </source>
</evidence>
<reference evidence="3 4" key="1">
    <citation type="submission" date="2019-08" db="EMBL/GenBank/DDBJ databases">
        <title>Sphingorhabdus soil sp. nov., isolated from arctic soil.</title>
        <authorList>
            <person name="Liu Y."/>
        </authorList>
    </citation>
    <scope>NUCLEOTIDE SEQUENCE [LARGE SCALE GENOMIC DNA]</scope>
    <source>
        <strain evidence="3 4">D-2Q-5-6</strain>
    </source>
</reference>
<accession>A0A5C6USP8</accession>
<protein>
    <submittedName>
        <fullName evidence="3">S9 family peptidase</fullName>
    </submittedName>
</protein>
<dbReference type="Pfam" id="PF00326">
    <property type="entry name" value="Peptidase_S9"/>
    <property type="match status" value="1"/>
</dbReference>
<dbReference type="SUPFAM" id="SSF82171">
    <property type="entry name" value="DPP6 N-terminal domain-like"/>
    <property type="match status" value="1"/>
</dbReference>
<dbReference type="PANTHER" id="PTHR42776:SF27">
    <property type="entry name" value="DIPEPTIDYL PEPTIDASE FAMILY MEMBER 6"/>
    <property type="match status" value="1"/>
</dbReference>
<dbReference type="PANTHER" id="PTHR42776">
    <property type="entry name" value="SERINE PEPTIDASE S9 FAMILY MEMBER"/>
    <property type="match status" value="1"/>
</dbReference>
<dbReference type="Proteomes" id="UP000321129">
    <property type="component" value="Unassembled WGS sequence"/>
</dbReference>
<evidence type="ECO:0000313" key="3">
    <source>
        <dbReference type="EMBL" id="TXC73908.1"/>
    </source>
</evidence>
<dbReference type="PROSITE" id="PS51257">
    <property type="entry name" value="PROKAR_LIPOPROTEIN"/>
    <property type="match status" value="1"/>
</dbReference>
<keyword evidence="1" id="KW-0378">Hydrolase</keyword>
<dbReference type="GO" id="GO:0006508">
    <property type="term" value="P:proteolysis"/>
    <property type="evidence" value="ECO:0007669"/>
    <property type="project" value="InterPro"/>
</dbReference>
<dbReference type="InterPro" id="IPR001375">
    <property type="entry name" value="Peptidase_S9_cat"/>
</dbReference>
<proteinExistence type="predicted"/>
<gene>
    <name evidence="3" type="ORF">FSZ31_04065</name>
</gene>
<dbReference type="GO" id="GO:0004252">
    <property type="term" value="F:serine-type endopeptidase activity"/>
    <property type="evidence" value="ECO:0007669"/>
    <property type="project" value="TreeGrafter"/>
</dbReference>
<evidence type="ECO:0000259" key="2">
    <source>
        <dbReference type="Pfam" id="PF00326"/>
    </source>
</evidence>
<comment type="caution">
    <text evidence="3">The sequence shown here is derived from an EMBL/GenBank/DDBJ whole genome shotgun (WGS) entry which is preliminary data.</text>
</comment>
<organism evidence="3 4">
    <name type="scientific">Flavisphingopyxis soli</name>
    <dbReference type="NCBI Taxonomy" id="2601267"/>
    <lineage>
        <taxon>Bacteria</taxon>
        <taxon>Pseudomonadati</taxon>
        <taxon>Pseudomonadota</taxon>
        <taxon>Alphaproteobacteria</taxon>
        <taxon>Sphingomonadales</taxon>
        <taxon>Sphingopyxidaceae</taxon>
        <taxon>Flavisphingopyxis</taxon>
    </lineage>
</organism>